<keyword evidence="2" id="KW-0645">Protease</keyword>
<evidence type="ECO:0000313" key="3">
    <source>
        <dbReference type="Proteomes" id="UP001139721"/>
    </source>
</evidence>
<dbReference type="GO" id="GO:0004190">
    <property type="term" value="F:aspartic-type endopeptidase activity"/>
    <property type="evidence" value="ECO:0007669"/>
    <property type="project" value="InterPro"/>
</dbReference>
<dbReference type="CDD" id="cd05483">
    <property type="entry name" value="retropepsin_like_bacteria"/>
    <property type="match status" value="1"/>
</dbReference>
<dbReference type="PROSITE" id="PS00141">
    <property type="entry name" value="ASP_PROTEASE"/>
    <property type="match status" value="1"/>
</dbReference>
<keyword evidence="1" id="KW-0812">Transmembrane</keyword>
<dbReference type="InterPro" id="IPR001969">
    <property type="entry name" value="Aspartic_peptidase_AS"/>
</dbReference>
<feature type="transmembrane region" description="Helical" evidence="1">
    <location>
        <begin position="23"/>
        <end position="43"/>
    </location>
</feature>
<keyword evidence="2" id="KW-0378">Hydrolase</keyword>
<keyword evidence="1" id="KW-1133">Transmembrane helix</keyword>
<sequence length="181" mass="20622">MVLWFCLLRTVKMSDDPYDRTGRIMFLFVWIILFAGLFLFFYYHGKSEKTVYSANHSEMILSADQEGHYHIKGRINEYPVEFLVDTGATLVAIPQVLADRLHISGRYPITMLTANGEVTGSLTRLQKLSIGEFTLNDVKAVIIPGNDDNLVLLGMNVLSQFNIIQQDKRLILKRNQQPVGQ</sequence>
<comment type="caution">
    <text evidence="2">The sequence shown here is derived from an EMBL/GenBank/DDBJ whole genome shotgun (WGS) entry which is preliminary data.</text>
</comment>
<reference evidence="2" key="1">
    <citation type="submission" date="2021-11" db="EMBL/GenBank/DDBJ databases">
        <title>Legionella maioricencis sp. nov., a new species isolated from hot water samples in Mallorca.</title>
        <authorList>
            <person name="Crespi S."/>
            <person name="Drasar V."/>
            <person name="Salva-Serra F."/>
            <person name="Jaen-Luchoro D."/>
            <person name="Pineiro-Iglesias B."/>
            <person name="Aliaga F."/>
            <person name="Fernandez-Juarez V."/>
            <person name="Coll G."/>
            <person name="Moore E.R.B."/>
            <person name="Bennasar-Figueras A."/>
        </authorList>
    </citation>
    <scope>NUCLEOTIDE SEQUENCE</scope>
    <source>
        <strain evidence="2">HCPI-6</strain>
    </source>
</reference>
<dbReference type="AlphaFoldDB" id="A0A9X2IBG2"/>
<dbReference type="InterPro" id="IPR011969">
    <property type="entry name" value="Clan_AA_Asp_peptidase_C"/>
</dbReference>
<dbReference type="Proteomes" id="UP001139721">
    <property type="component" value="Unassembled WGS sequence"/>
</dbReference>
<dbReference type="Pfam" id="PF13975">
    <property type="entry name" value="gag-asp_proteas"/>
    <property type="match status" value="1"/>
</dbReference>
<accession>A0A9X2IBG2</accession>
<keyword evidence="1" id="KW-0472">Membrane</keyword>
<protein>
    <submittedName>
        <fullName evidence="2">Retroviral-like aspartic protease family protein</fullName>
    </submittedName>
</protein>
<evidence type="ECO:0000313" key="2">
    <source>
        <dbReference type="EMBL" id="MCL9682748.1"/>
    </source>
</evidence>
<dbReference type="GO" id="GO:0006508">
    <property type="term" value="P:proteolysis"/>
    <property type="evidence" value="ECO:0007669"/>
    <property type="project" value="UniProtKB-KW"/>
</dbReference>
<proteinExistence type="predicted"/>
<dbReference type="EMBL" id="JAJKBJ010000001">
    <property type="protein sequence ID" value="MCL9682748.1"/>
    <property type="molecule type" value="Genomic_DNA"/>
</dbReference>
<organism evidence="2 3">
    <name type="scientific">Legionella maioricensis</name>
    <dbReference type="NCBI Taxonomy" id="2896528"/>
    <lineage>
        <taxon>Bacteria</taxon>
        <taxon>Pseudomonadati</taxon>
        <taxon>Pseudomonadota</taxon>
        <taxon>Gammaproteobacteria</taxon>
        <taxon>Legionellales</taxon>
        <taxon>Legionellaceae</taxon>
        <taxon>Legionella</taxon>
    </lineage>
</organism>
<keyword evidence="3" id="KW-1185">Reference proteome</keyword>
<gene>
    <name evidence="2" type="ORF">LOX96_01445</name>
</gene>
<dbReference type="InterPro" id="IPR021109">
    <property type="entry name" value="Peptidase_aspartic_dom_sf"/>
</dbReference>
<dbReference type="SUPFAM" id="SSF50630">
    <property type="entry name" value="Acid proteases"/>
    <property type="match status" value="1"/>
</dbReference>
<dbReference type="Gene3D" id="2.40.70.10">
    <property type="entry name" value="Acid Proteases"/>
    <property type="match status" value="1"/>
</dbReference>
<name>A0A9X2IBG2_9GAMM</name>
<dbReference type="NCBIfam" id="TIGR02281">
    <property type="entry name" value="clan_AA_DTGA"/>
    <property type="match status" value="1"/>
</dbReference>
<dbReference type="InterPro" id="IPR034122">
    <property type="entry name" value="Retropepsin-like_bacterial"/>
</dbReference>
<evidence type="ECO:0000256" key="1">
    <source>
        <dbReference type="SAM" id="Phobius"/>
    </source>
</evidence>